<evidence type="ECO:0000256" key="2">
    <source>
        <dbReference type="ARBA" id="ARBA00004496"/>
    </source>
</evidence>
<accession>A0AAW1L7V8</accession>
<dbReference type="InterPro" id="IPR018866">
    <property type="entry name" value="Znf-4CXXC_R1"/>
</dbReference>
<keyword evidence="7" id="KW-0805">Transcription regulation</keyword>
<keyword evidence="11" id="KW-0862">Zinc</keyword>
<evidence type="ECO:0000313" key="12">
    <source>
        <dbReference type="Proteomes" id="UP001458880"/>
    </source>
</evidence>
<dbReference type="PANTHER" id="PTHR31169:SF8">
    <property type="entry name" value="ZINC-FINGER DOMAIN OF MONOAMINE-OXIDASE A REPRESSOR R1 PROTEIN"/>
    <property type="match status" value="1"/>
</dbReference>
<comment type="caution">
    <text evidence="11">The sequence shown here is derived from an EMBL/GenBank/DDBJ whole genome shotgun (WGS) entry which is preliminary data.</text>
</comment>
<dbReference type="EMBL" id="JASPKY010000158">
    <property type="protein sequence ID" value="KAK9729722.1"/>
    <property type="molecule type" value="Genomic_DNA"/>
</dbReference>
<proteinExistence type="predicted"/>
<name>A0AAW1L7V8_POPJA</name>
<evidence type="ECO:0000256" key="6">
    <source>
        <dbReference type="ARBA" id="ARBA00022843"/>
    </source>
</evidence>
<keyword evidence="4" id="KW-1017">Isopeptide bond</keyword>
<evidence type="ECO:0000259" key="10">
    <source>
        <dbReference type="Pfam" id="PF10497"/>
    </source>
</evidence>
<evidence type="ECO:0000256" key="4">
    <source>
        <dbReference type="ARBA" id="ARBA00022499"/>
    </source>
</evidence>
<dbReference type="PANTHER" id="PTHR31169">
    <property type="entry name" value="OS05G0300700 PROTEIN"/>
    <property type="match status" value="1"/>
</dbReference>
<sequence>MDFDLPGNEQITEYERLRQKNMKEFEAMMSEFAEDISESITTLNDYGKVQNNKRKRRAVSASFQIPEELFERRRSDRLLNVTPRFSYKDLGDDEDCELTKRKYVGSVDDLDRKKRSVLKKSTVPFVAVEDITNTYLENIAMRVVDKTYSSQIGTSCHQCRQKTLDSKTYCRSPDCIGVRGQFCGVCLKNRYGENAKDALLDPQWTCPPCRGLCNCSICRTRQGKRPTGILRTRQGKRPTGILAPLAFQRGHKSVKDFLLSLNEKYDYASELPSGRVKSKRRFTVDNEVFLGFEQDLIGFNKDNEPVMFTA</sequence>
<keyword evidence="11" id="KW-0863">Zinc-finger</keyword>
<comment type="subcellular location">
    <subcellularLocation>
        <location evidence="2">Cytoplasm</location>
    </subcellularLocation>
    <subcellularLocation>
        <location evidence="1">Nucleus</location>
    </subcellularLocation>
</comment>
<gene>
    <name evidence="11" type="ORF">QE152_g15803</name>
</gene>
<evidence type="ECO:0000256" key="1">
    <source>
        <dbReference type="ARBA" id="ARBA00004123"/>
    </source>
</evidence>
<organism evidence="11 12">
    <name type="scientific">Popillia japonica</name>
    <name type="common">Japanese beetle</name>
    <dbReference type="NCBI Taxonomy" id="7064"/>
    <lineage>
        <taxon>Eukaryota</taxon>
        <taxon>Metazoa</taxon>
        <taxon>Ecdysozoa</taxon>
        <taxon>Arthropoda</taxon>
        <taxon>Hexapoda</taxon>
        <taxon>Insecta</taxon>
        <taxon>Pterygota</taxon>
        <taxon>Neoptera</taxon>
        <taxon>Endopterygota</taxon>
        <taxon>Coleoptera</taxon>
        <taxon>Polyphaga</taxon>
        <taxon>Scarabaeiformia</taxon>
        <taxon>Scarabaeidae</taxon>
        <taxon>Rutelinae</taxon>
        <taxon>Popillia</taxon>
    </lineage>
</organism>
<dbReference type="GO" id="GO:0006355">
    <property type="term" value="P:regulation of DNA-templated transcription"/>
    <property type="evidence" value="ECO:0007669"/>
    <property type="project" value="InterPro"/>
</dbReference>
<dbReference type="AlphaFoldDB" id="A0AAW1L7V8"/>
<evidence type="ECO:0000256" key="9">
    <source>
        <dbReference type="ARBA" id="ARBA00023242"/>
    </source>
</evidence>
<feature type="domain" description="Zinc-finger" evidence="10">
    <location>
        <begin position="148"/>
        <end position="231"/>
    </location>
</feature>
<evidence type="ECO:0000313" key="11">
    <source>
        <dbReference type="EMBL" id="KAK9729722.1"/>
    </source>
</evidence>
<keyword evidence="9" id="KW-0539">Nucleus</keyword>
<dbReference type="InterPro" id="IPR040221">
    <property type="entry name" value="CDCA7/CDA7L"/>
</dbReference>
<dbReference type="GO" id="GO:0008270">
    <property type="term" value="F:zinc ion binding"/>
    <property type="evidence" value="ECO:0007669"/>
    <property type="project" value="UniProtKB-KW"/>
</dbReference>
<dbReference type="Proteomes" id="UP001458880">
    <property type="component" value="Unassembled WGS sequence"/>
</dbReference>
<reference evidence="11 12" key="1">
    <citation type="journal article" date="2024" name="BMC Genomics">
        <title>De novo assembly and annotation of Popillia japonica's genome with initial clues to its potential as an invasive pest.</title>
        <authorList>
            <person name="Cucini C."/>
            <person name="Boschi S."/>
            <person name="Funari R."/>
            <person name="Cardaioli E."/>
            <person name="Iannotti N."/>
            <person name="Marturano G."/>
            <person name="Paoli F."/>
            <person name="Bruttini M."/>
            <person name="Carapelli A."/>
            <person name="Frati F."/>
            <person name="Nardi F."/>
        </authorList>
    </citation>
    <scope>NUCLEOTIDE SEQUENCE [LARGE SCALE GENOMIC DNA]</scope>
    <source>
        <strain evidence="11">DMR45628</strain>
    </source>
</reference>
<evidence type="ECO:0000256" key="3">
    <source>
        <dbReference type="ARBA" id="ARBA00022490"/>
    </source>
</evidence>
<evidence type="ECO:0000256" key="8">
    <source>
        <dbReference type="ARBA" id="ARBA00023163"/>
    </source>
</evidence>
<keyword evidence="12" id="KW-1185">Reference proteome</keyword>
<dbReference type="GO" id="GO:0005634">
    <property type="term" value="C:nucleus"/>
    <property type="evidence" value="ECO:0007669"/>
    <property type="project" value="UniProtKB-SubCell"/>
</dbReference>
<protein>
    <submittedName>
        <fullName evidence="11">Zinc-finger domain of monoamine-oxidase A repressor R1</fullName>
    </submittedName>
</protein>
<dbReference type="Pfam" id="PF10497">
    <property type="entry name" value="zf-4CXXC_R1"/>
    <property type="match status" value="1"/>
</dbReference>
<evidence type="ECO:0000256" key="5">
    <source>
        <dbReference type="ARBA" id="ARBA00022553"/>
    </source>
</evidence>
<keyword evidence="6" id="KW-0832">Ubl conjugation</keyword>
<keyword evidence="5" id="KW-0597">Phosphoprotein</keyword>
<keyword evidence="3" id="KW-0963">Cytoplasm</keyword>
<dbReference type="GO" id="GO:0005737">
    <property type="term" value="C:cytoplasm"/>
    <property type="evidence" value="ECO:0007669"/>
    <property type="project" value="UniProtKB-SubCell"/>
</dbReference>
<keyword evidence="11" id="KW-0479">Metal-binding</keyword>
<evidence type="ECO:0000256" key="7">
    <source>
        <dbReference type="ARBA" id="ARBA00023015"/>
    </source>
</evidence>
<keyword evidence="8" id="KW-0804">Transcription</keyword>